<evidence type="ECO:0000313" key="3">
    <source>
        <dbReference type="Proteomes" id="UP000046393"/>
    </source>
</evidence>
<dbReference type="GO" id="GO:0051082">
    <property type="term" value="F:unfolded protein binding"/>
    <property type="evidence" value="ECO:0007669"/>
    <property type="project" value="InterPro"/>
</dbReference>
<dbReference type="CDD" id="cd06257">
    <property type="entry name" value="DnaJ"/>
    <property type="match status" value="1"/>
</dbReference>
<evidence type="ECO:0000259" key="2">
    <source>
        <dbReference type="PROSITE" id="PS50076"/>
    </source>
</evidence>
<evidence type="ECO:0000313" key="4">
    <source>
        <dbReference type="WBParaSite" id="SMUV_0001038901-mRNA-1"/>
    </source>
</evidence>
<dbReference type="FunFam" id="2.60.260.20:FF:000006">
    <property type="entry name" value="DnaJ subfamily B member 13"/>
    <property type="match status" value="1"/>
</dbReference>
<proteinExistence type="predicted"/>
<dbReference type="PANTHER" id="PTHR24078">
    <property type="entry name" value="DNAJ HOMOLOG SUBFAMILY C MEMBER"/>
    <property type="match status" value="1"/>
</dbReference>
<dbReference type="CDD" id="cd10747">
    <property type="entry name" value="DnaJ_C"/>
    <property type="match status" value="1"/>
</dbReference>
<dbReference type="InterPro" id="IPR051339">
    <property type="entry name" value="DnaJ_subfamily_B"/>
</dbReference>
<dbReference type="InterPro" id="IPR002939">
    <property type="entry name" value="DnaJ_C"/>
</dbReference>
<dbReference type="PRINTS" id="PR00625">
    <property type="entry name" value="JDOMAIN"/>
</dbReference>
<dbReference type="Proteomes" id="UP000046393">
    <property type="component" value="Unplaced"/>
</dbReference>
<dbReference type="Gene3D" id="2.60.260.20">
    <property type="entry name" value="Urease metallochaperone UreE, N-terminal domain"/>
    <property type="match status" value="2"/>
</dbReference>
<dbReference type="GO" id="GO:0051087">
    <property type="term" value="F:protein-folding chaperone binding"/>
    <property type="evidence" value="ECO:0007669"/>
    <property type="project" value="TreeGrafter"/>
</dbReference>
<dbReference type="Gene3D" id="1.10.287.110">
    <property type="entry name" value="DnaJ domain"/>
    <property type="match status" value="1"/>
</dbReference>
<keyword evidence="3" id="KW-1185">Reference proteome</keyword>
<dbReference type="InterPro" id="IPR008971">
    <property type="entry name" value="HSP40/DnaJ_pept-bd"/>
</dbReference>
<dbReference type="InterPro" id="IPR018253">
    <property type="entry name" value="DnaJ_domain_CS"/>
</dbReference>
<name>A0A0N5AZG4_9BILA</name>
<dbReference type="PROSITE" id="PS00636">
    <property type="entry name" value="DNAJ_1"/>
    <property type="match status" value="1"/>
</dbReference>
<dbReference type="GO" id="GO:0005829">
    <property type="term" value="C:cytosol"/>
    <property type="evidence" value="ECO:0007669"/>
    <property type="project" value="TreeGrafter"/>
</dbReference>
<accession>A0A0N5AZG4</accession>
<feature type="domain" description="J" evidence="2">
    <location>
        <begin position="4"/>
        <end position="68"/>
    </location>
</feature>
<dbReference type="STRING" id="451379.A0A0N5AZG4"/>
<dbReference type="SMART" id="SM00271">
    <property type="entry name" value="DnaJ"/>
    <property type="match status" value="1"/>
</dbReference>
<dbReference type="FunFam" id="1.10.287.110:FF:000106">
    <property type="entry name" value="Putative heat shock protein-like protein"/>
    <property type="match status" value="1"/>
</dbReference>
<dbReference type="Pfam" id="PF00226">
    <property type="entry name" value="DnaJ"/>
    <property type="match status" value="1"/>
</dbReference>
<dbReference type="InterPro" id="IPR001623">
    <property type="entry name" value="DnaJ_domain"/>
</dbReference>
<dbReference type="WBParaSite" id="SMUV_0001038901-mRNA-1">
    <property type="protein sequence ID" value="SMUV_0001038901-mRNA-1"/>
    <property type="gene ID" value="SMUV_0001038901"/>
</dbReference>
<dbReference type="GO" id="GO:0006457">
    <property type="term" value="P:protein folding"/>
    <property type="evidence" value="ECO:0007669"/>
    <property type="project" value="InterPro"/>
</dbReference>
<keyword evidence="1" id="KW-0143">Chaperone</keyword>
<dbReference type="InterPro" id="IPR036869">
    <property type="entry name" value="J_dom_sf"/>
</dbReference>
<sequence>MGKDYYKVLGLSKNATEDEIKKAYRKMALKYHPDKNKEPGAEAKFKDVAEAYEILSDPKKKEIFDKYGEDGLKTGDAEAGPGGYQFDPMRVFTQFFGSPGFGSDDDPFSKFFATSGGGGSQMFFTTLGSDDHFGGMPFGASGPVHGRKQRQDPTVIHELPVSLEDIYRGCVKRMKITRKVLGPDQVSSHVEDKVLTISIKPGWKSGTKITFPKEGDQNPGRIPADIVFVIKDKPHPKFKREGSDVRYIHKISLRDALCGTTISVPTLDGQSIPMRISEVIKPNTSKRIVGKGLPNPKSPGRFGDLILEFDIRFPEVVSGTMKELLFNALPA</sequence>
<dbReference type="FunFam" id="2.60.260.20:FF:000002">
    <property type="entry name" value="Dnaj homolog subfamily b member"/>
    <property type="match status" value="1"/>
</dbReference>
<dbReference type="AlphaFoldDB" id="A0A0N5AZG4"/>
<dbReference type="SUPFAM" id="SSF49493">
    <property type="entry name" value="HSP40/DnaJ peptide-binding domain"/>
    <property type="match status" value="2"/>
</dbReference>
<dbReference type="PROSITE" id="PS50076">
    <property type="entry name" value="DNAJ_2"/>
    <property type="match status" value="1"/>
</dbReference>
<protein>
    <submittedName>
        <fullName evidence="4">J domain-containing protein</fullName>
    </submittedName>
</protein>
<dbReference type="Pfam" id="PF01556">
    <property type="entry name" value="DnaJ_C"/>
    <property type="match status" value="1"/>
</dbReference>
<reference evidence="4" key="1">
    <citation type="submission" date="2017-02" db="UniProtKB">
        <authorList>
            <consortium name="WormBaseParasite"/>
        </authorList>
    </citation>
    <scope>IDENTIFICATION</scope>
</reference>
<dbReference type="PANTHER" id="PTHR24078:SF553">
    <property type="entry name" value="DNAJ HOMOLOG SUBFAMILY B MEMBER 5"/>
    <property type="match status" value="1"/>
</dbReference>
<evidence type="ECO:0000256" key="1">
    <source>
        <dbReference type="ARBA" id="ARBA00023186"/>
    </source>
</evidence>
<organism evidence="3 4">
    <name type="scientific">Syphacia muris</name>
    <dbReference type="NCBI Taxonomy" id="451379"/>
    <lineage>
        <taxon>Eukaryota</taxon>
        <taxon>Metazoa</taxon>
        <taxon>Ecdysozoa</taxon>
        <taxon>Nematoda</taxon>
        <taxon>Chromadorea</taxon>
        <taxon>Rhabditida</taxon>
        <taxon>Spirurina</taxon>
        <taxon>Oxyuridomorpha</taxon>
        <taxon>Oxyuroidea</taxon>
        <taxon>Oxyuridae</taxon>
        <taxon>Syphacia</taxon>
    </lineage>
</organism>
<dbReference type="SUPFAM" id="SSF46565">
    <property type="entry name" value="Chaperone J-domain"/>
    <property type="match status" value="1"/>
</dbReference>